<dbReference type="Proteomes" id="UP000636755">
    <property type="component" value="Unassembled WGS sequence"/>
</dbReference>
<keyword evidence="3 4" id="KW-0732">Signal</keyword>
<name>A0ABR7HMH2_9FIRM</name>
<dbReference type="EMBL" id="JACOPS010000004">
    <property type="protein sequence ID" value="MBC5728743.1"/>
    <property type="molecule type" value="Genomic_DNA"/>
</dbReference>
<protein>
    <submittedName>
        <fullName evidence="6">Starch-binding protein</fullName>
    </submittedName>
</protein>
<dbReference type="Gene3D" id="3.20.20.80">
    <property type="entry name" value="Glycosidases"/>
    <property type="match status" value="2"/>
</dbReference>
<gene>
    <name evidence="6" type="ORF">H8R91_09495</name>
</gene>
<sequence>MTKVKKLIALMLVVCIAATVGIVSVSAATVDDAESVQAKYDGIKVHVYSEDGAPNIYYWNSLPQNIATDYPGPKMTAEGDNSYCYTFDNVTKINMMFVTNGTQSAETTRNSGEWWYKNGRWSSKSWNDFDDWQRTDLREDSIYFVITTRFYDGDTGNNVHCWDDQQANNPDSDPAWRGDFKGLIEKLDYIKALGFSAIWITPVVTNASGYDYHGYHAFDFSTVDVRYESDDVKYQDLIDAAHEKGMKIIQDIVINHTGNFGEATLAPMFTKEYNTLKDLESVNCMVPIPDSDFAKTFPDYDSLAPGYQYQARLNIMKDTKALDSGDHDTENNYHHYKDLSWESPTVQTGQIAGDCVDVNTENPKVAEYLNNVYGDYINMGVDAFRMDTEKHVSRLTLNQFYFPSWLKTGGKNFYVFGEVCTRVSEFWNHNIPAISAPFYTWAETDSKYINALGDDQLENVNLTNAHYASNSSTSNQPTSDNVYLNGITYHTPDYSKGNGTGVIDFPMHWNFSTASNAFTRALEEDPYYNDSTWNVTYVDSHDYGPDMDTRYNGGTQAWAENLSLLFTFRGIPCLYYGSEVEFQKGVSIDLGPNAPLSTLGRAYFGDYLEGDVSATDFGEYSASGTVAETLNSPLAVHLKQLNMIRRAVPALQKGQYTKDSEYVTGNMAFIRRYTNSSEGVDSLALVTISGGATFKNIPNGKYIDAVTGDVKTVTNGTLTVGSIGKANMRCYVACGSGFTGIDGKIGTNGTYLK</sequence>
<feature type="signal peptide" evidence="4">
    <location>
        <begin position="1"/>
        <end position="27"/>
    </location>
</feature>
<dbReference type="InterPro" id="IPR013783">
    <property type="entry name" value="Ig-like_fold"/>
</dbReference>
<evidence type="ECO:0000256" key="1">
    <source>
        <dbReference type="ARBA" id="ARBA00001913"/>
    </source>
</evidence>
<dbReference type="Gene3D" id="2.60.40.10">
    <property type="entry name" value="Immunoglobulins"/>
    <property type="match status" value="1"/>
</dbReference>
<evidence type="ECO:0000313" key="7">
    <source>
        <dbReference type="Proteomes" id="UP000636755"/>
    </source>
</evidence>
<evidence type="ECO:0000256" key="2">
    <source>
        <dbReference type="ARBA" id="ARBA00022723"/>
    </source>
</evidence>
<comment type="caution">
    <text evidence="6">The sequence shown here is derived from an EMBL/GenBank/DDBJ whole genome shotgun (WGS) entry which is preliminary data.</text>
</comment>
<dbReference type="InterPro" id="IPR031965">
    <property type="entry name" value="CBM26"/>
</dbReference>
<dbReference type="PANTHER" id="PTHR10357">
    <property type="entry name" value="ALPHA-AMYLASE FAMILY MEMBER"/>
    <property type="match status" value="1"/>
</dbReference>
<dbReference type="Pfam" id="PF16738">
    <property type="entry name" value="CBM26"/>
    <property type="match status" value="1"/>
</dbReference>
<dbReference type="InterPro" id="IPR006047">
    <property type="entry name" value="GH13_cat_dom"/>
</dbReference>
<comment type="cofactor">
    <cofactor evidence="1">
        <name>Ca(2+)</name>
        <dbReference type="ChEBI" id="CHEBI:29108"/>
    </cofactor>
</comment>
<evidence type="ECO:0000256" key="3">
    <source>
        <dbReference type="ARBA" id="ARBA00022729"/>
    </source>
</evidence>
<feature type="domain" description="Glycosyl hydrolase family 13 catalytic" evidence="5">
    <location>
        <begin position="144"/>
        <end position="605"/>
    </location>
</feature>
<reference evidence="6 7" key="1">
    <citation type="submission" date="2020-08" db="EMBL/GenBank/DDBJ databases">
        <title>Genome public.</title>
        <authorList>
            <person name="Liu C."/>
            <person name="Sun Q."/>
        </authorList>
    </citation>
    <scope>NUCLEOTIDE SEQUENCE [LARGE SCALE GENOMIC DNA]</scope>
    <source>
        <strain evidence="6 7">NSJ-71</strain>
    </source>
</reference>
<dbReference type="PANTHER" id="PTHR10357:SF215">
    <property type="entry name" value="ALPHA-AMYLASE 1"/>
    <property type="match status" value="1"/>
</dbReference>
<dbReference type="InterPro" id="IPR017853">
    <property type="entry name" value="GH"/>
</dbReference>
<dbReference type="CDD" id="cd11339">
    <property type="entry name" value="AmyAc_bac_CMD_like_2"/>
    <property type="match status" value="1"/>
</dbReference>
<dbReference type="SMART" id="SM00642">
    <property type="entry name" value="Aamy"/>
    <property type="match status" value="1"/>
</dbReference>
<evidence type="ECO:0000313" key="6">
    <source>
        <dbReference type="EMBL" id="MBC5728743.1"/>
    </source>
</evidence>
<organism evidence="6 7">
    <name type="scientific">Ruminococcus intestinalis</name>
    <dbReference type="NCBI Taxonomy" id="2763066"/>
    <lineage>
        <taxon>Bacteria</taxon>
        <taxon>Bacillati</taxon>
        <taxon>Bacillota</taxon>
        <taxon>Clostridia</taxon>
        <taxon>Eubacteriales</taxon>
        <taxon>Oscillospiraceae</taxon>
        <taxon>Ruminococcus</taxon>
    </lineage>
</organism>
<dbReference type="RefSeq" id="WP_186935807.1">
    <property type="nucleotide sequence ID" value="NZ_JACOPS010000004.1"/>
</dbReference>
<dbReference type="SUPFAM" id="SSF51445">
    <property type="entry name" value="(Trans)glycosidases"/>
    <property type="match status" value="1"/>
</dbReference>
<keyword evidence="2" id="KW-0479">Metal-binding</keyword>
<dbReference type="Pfam" id="PF00128">
    <property type="entry name" value="Alpha-amylase"/>
    <property type="match status" value="1"/>
</dbReference>
<feature type="chain" id="PRO_5046107899" evidence="4">
    <location>
        <begin position="28"/>
        <end position="753"/>
    </location>
</feature>
<proteinExistence type="predicted"/>
<accession>A0ABR7HMH2</accession>
<evidence type="ECO:0000256" key="4">
    <source>
        <dbReference type="SAM" id="SignalP"/>
    </source>
</evidence>
<keyword evidence="7" id="KW-1185">Reference proteome</keyword>
<evidence type="ECO:0000259" key="5">
    <source>
        <dbReference type="SMART" id="SM00642"/>
    </source>
</evidence>